<organism evidence="2 3">
    <name type="scientific">Elysia crispata</name>
    <name type="common">lettuce slug</name>
    <dbReference type="NCBI Taxonomy" id="231223"/>
    <lineage>
        <taxon>Eukaryota</taxon>
        <taxon>Metazoa</taxon>
        <taxon>Spiralia</taxon>
        <taxon>Lophotrochozoa</taxon>
        <taxon>Mollusca</taxon>
        <taxon>Gastropoda</taxon>
        <taxon>Heterobranchia</taxon>
        <taxon>Euthyneura</taxon>
        <taxon>Panpulmonata</taxon>
        <taxon>Sacoglossa</taxon>
        <taxon>Placobranchoidea</taxon>
        <taxon>Plakobranchidae</taxon>
        <taxon>Elysia</taxon>
    </lineage>
</organism>
<keyword evidence="3" id="KW-1185">Reference proteome</keyword>
<feature type="compositionally biased region" description="Polar residues" evidence="1">
    <location>
        <begin position="111"/>
        <end position="126"/>
    </location>
</feature>
<protein>
    <submittedName>
        <fullName evidence="2">Uncharacterized protein</fullName>
    </submittedName>
</protein>
<evidence type="ECO:0000313" key="3">
    <source>
        <dbReference type="Proteomes" id="UP001283361"/>
    </source>
</evidence>
<dbReference type="Proteomes" id="UP001283361">
    <property type="component" value="Unassembled WGS sequence"/>
</dbReference>
<sequence>MVLSSHVLKIHVLGVDRGPREFDPPMLVCSERVKRHVSEVFNSWTTILRALLNTPNLQSGKQHQQGGATAFTRVLLCIDLVLVATQSGHKEQSVRPSPWRARAPGVRGETALSQGLTSRSGTDNWR</sequence>
<gene>
    <name evidence="2" type="ORF">RRG08_024801</name>
</gene>
<dbReference type="EMBL" id="JAWDGP010006075">
    <property type="protein sequence ID" value="KAK3747654.1"/>
    <property type="molecule type" value="Genomic_DNA"/>
</dbReference>
<dbReference type="AlphaFoldDB" id="A0AAE0YIW6"/>
<accession>A0AAE0YIW6</accession>
<evidence type="ECO:0000313" key="2">
    <source>
        <dbReference type="EMBL" id="KAK3747654.1"/>
    </source>
</evidence>
<evidence type="ECO:0000256" key="1">
    <source>
        <dbReference type="SAM" id="MobiDB-lite"/>
    </source>
</evidence>
<name>A0AAE0YIW6_9GAST</name>
<feature type="region of interest" description="Disordered" evidence="1">
    <location>
        <begin position="87"/>
        <end position="126"/>
    </location>
</feature>
<reference evidence="2" key="1">
    <citation type="journal article" date="2023" name="G3 (Bethesda)">
        <title>A reference genome for the long-term kleptoplast-retaining sea slug Elysia crispata morphotype clarki.</title>
        <authorList>
            <person name="Eastman K.E."/>
            <person name="Pendleton A.L."/>
            <person name="Shaikh M.A."/>
            <person name="Suttiyut T."/>
            <person name="Ogas R."/>
            <person name="Tomko P."/>
            <person name="Gavelis G."/>
            <person name="Widhalm J.R."/>
            <person name="Wisecaver J.H."/>
        </authorList>
    </citation>
    <scope>NUCLEOTIDE SEQUENCE</scope>
    <source>
        <strain evidence="2">ECLA1</strain>
    </source>
</reference>
<comment type="caution">
    <text evidence="2">The sequence shown here is derived from an EMBL/GenBank/DDBJ whole genome shotgun (WGS) entry which is preliminary data.</text>
</comment>
<proteinExistence type="predicted"/>